<feature type="transmembrane region" description="Helical" evidence="2">
    <location>
        <begin position="335"/>
        <end position="355"/>
    </location>
</feature>
<comment type="caution">
    <text evidence="3">The sequence shown here is derived from an EMBL/GenBank/DDBJ whole genome shotgun (WGS) entry which is preliminary data.</text>
</comment>
<sequence>MIYTQFEDRRNNAIGIFRNHLDTIGKDCNEVGFFFHGDVDMYPKIQNLRLLTDISLTSMLICNSAEDKFNAIKKIINQKSDFSAIYSSLKTKWNEIQVPSIYQNNENLSFLFKGLDEITSRFNVDLLQNTDNEVHHEDVDIMESKISISNIYCSIVQFFTYTSTFLDLYERIESDEQYFIETKIKPRNEVNKAAPKKIEQDSSKSSELNSLDEKAIDEEYMKLLEQINKIEDDIVCHDGNSSQLKKRLKEVIKKNNELEPKNQKFLEEREALEAELEQMKSEFNELKNIKTRSFAKMQKIESDINSAKKERGKLTKLQQRKPQNDNFSYTICAKYSWHGFYLLFLQIFEIIFMYLKLISRKAGKIELNIDYSVKDCVASFKANSSNCIQKGGFSILIGLILTVAYFLCGLLSVGFGHMGNGVTKAKAMLISKLETKND</sequence>
<dbReference type="Proteomes" id="UP000179807">
    <property type="component" value="Unassembled WGS sequence"/>
</dbReference>
<keyword evidence="2" id="KW-0472">Membrane</keyword>
<dbReference type="VEuPathDB" id="TrichDB:TRFO_11825"/>
<reference evidence="3" key="1">
    <citation type="submission" date="2016-10" db="EMBL/GenBank/DDBJ databases">
        <authorList>
            <person name="Benchimol M."/>
            <person name="Almeida L.G."/>
            <person name="Vasconcelos A.T."/>
            <person name="Perreira-Neves A."/>
            <person name="Rosa I.A."/>
            <person name="Tasca T."/>
            <person name="Bogo M.R."/>
            <person name="de Souza W."/>
        </authorList>
    </citation>
    <scope>NUCLEOTIDE SEQUENCE [LARGE SCALE GENOMIC DNA]</scope>
    <source>
        <strain evidence="3">K</strain>
    </source>
</reference>
<evidence type="ECO:0000256" key="2">
    <source>
        <dbReference type="SAM" id="Phobius"/>
    </source>
</evidence>
<evidence type="ECO:0000313" key="4">
    <source>
        <dbReference type="Proteomes" id="UP000179807"/>
    </source>
</evidence>
<keyword evidence="1" id="KW-0175">Coiled coil</keyword>
<organism evidence="3 4">
    <name type="scientific">Tritrichomonas foetus</name>
    <dbReference type="NCBI Taxonomy" id="1144522"/>
    <lineage>
        <taxon>Eukaryota</taxon>
        <taxon>Metamonada</taxon>
        <taxon>Parabasalia</taxon>
        <taxon>Tritrichomonadida</taxon>
        <taxon>Tritrichomonadidae</taxon>
        <taxon>Tritrichomonas</taxon>
    </lineage>
</organism>
<name>A0A1J4J5J2_9EUKA</name>
<feature type="transmembrane region" description="Helical" evidence="2">
    <location>
        <begin position="393"/>
        <end position="415"/>
    </location>
</feature>
<evidence type="ECO:0000256" key="1">
    <source>
        <dbReference type="SAM" id="Coils"/>
    </source>
</evidence>
<feature type="coiled-coil region" evidence="1">
    <location>
        <begin position="213"/>
        <end position="317"/>
    </location>
</feature>
<dbReference type="EMBL" id="MLAK01001404">
    <property type="protein sequence ID" value="OHS93407.1"/>
    <property type="molecule type" value="Genomic_DNA"/>
</dbReference>
<protein>
    <submittedName>
        <fullName evidence="3">Uncharacterized protein</fullName>
    </submittedName>
</protein>
<keyword evidence="2" id="KW-0812">Transmembrane</keyword>
<keyword evidence="4" id="KW-1185">Reference proteome</keyword>
<accession>A0A1J4J5J2</accession>
<proteinExistence type="predicted"/>
<dbReference type="RefSeq" id="XP_068346544.1">
    <property type="nucleotide sequence ID" value="XM_068496255.1"/>
</dbReference>
<dbReference type="AlphaFoldDB" id="A0A1J4J5J2"/>
<keyword evidence="2" id="KW-1133">Transmembrane helix</keyword>
<gene>
    <name evidence="3" type="ORF">TRFO_11825</name>
</gene>
<evidence type="ECO:0000313" key="3">
    <source>
        <dbReference type="EMBL" id="OHS93407.1"/>
    </source>
</evidence>
<dbReference type="GeneID" id="94830959"/>